<comment type="caution">
    <text evidence="1">The sequence shown here is derived from an EMBL/GenBank/DDBJ whole genome shotgun (WGS) entry which is preliminary data.</text>
</comment>
<sequence length="73" mass="8357">MINKIDFFQEVKIVSSKSHPEFIGRNGVIVGISEEDGILYGYAARVDGYEYVVCFEPDELEPTGKAFKREDFY</sequence>
<dbReference type="AlphaFoldDB" id="A0A7C9KDW3"/>
<gene>
    <name evidence="1" type="ORF">GEA64_11660</name>
</gene>
<evidence type="ECO:0000313" key="1">
    <source>
        <dbReference type="EMBL" id="MQL48580.1"/>
    </source>
</evidence>
<dbReference type="EMBL" id="WHZZ01000003">
    <property type="protein sequence ID" value="MQL48580.1"/>
    <property type="molecule type" value="Genomic_DNA"/>
</dbReference>
<dbReference type="Proteomes" id="UP000481739">
    <property type="component" value="Unassembled WGS sequence"/>
</dbReference>
<organism evidence="1 2">
    <name type="scientific">Photorhabdus khanii</name>
    <dbReference type="NCBI Taxonomy" id="1004150"/>
    <lineage>
        <taxon>Bacteria</taxon>
        <taxon>Pseudomonadati</taxon>
        <taxon>Pseudomonadota</taxon>
        <taxon>Gammaproteobacteria</taxon>
        <taxon>Enterobacterales</taxon>
        <taxon>Morganellaceae</taxon>
        <taxon>Photorhabdus</taxon>
    </lineage>
</organism>
<dbReference type="RefSeq" id="WP_152962915.1">
    <property type="nucleotide sequence ID" value="NZ_CAWOZU010000018.1"/>
</dbReference>
<proteinExistence type="predicted"/>
<evidence type="ECO:0008006" key="3">
    <source>
        <dbReference type="Google" id="ProtNLM"/>
    </source>
</evidence>
<evidence type="ECO:0000313" key="2">
    <source>
        <dbReference type="Proteomes" id="UP000481739"/>
    </source>
</evidence>
<accession>A0A7C9KDW3</accession>
<name>A0A7C9KDW3_9GAMM</name>
<protein>
    <recommendedName>
        <fullName evidence="3">Immunity protein 31</fullName>
    </recommendedName>
</protein>
<reference evidence="1 2" key="1">
    <citation type="journal article" date="2019" name="Nature">
        <title>A new antibiotic selectively kills Gram-negative pathogens.</title>
        <authorList>
            <person name="Imai Y."/>
            <person name="Meyer K.J."/>
            <person name="Iinishi A."/>
            <person name="Favre-Godal Q."/>
            <person name="Green R."/>
            <person name="Manuse S."/>
            <person name="Caboni M."/>
            <person name="Mori M."/>
            <person name="Niles S."/>
            <person name="Ghiglieri M."/>
            <person name="Honrao C."/>
            <person name="Ma X."/>
            <person name="Guo J.J."/>
            <person name="Makriyannis A."/>
            <person name="Linares-Otoya L."/>
            <person name="Boehringer N."/>
            <person name="Wuisan Z.G."/>
            <person name="Kaur H."/>
            <person name="Wu R."/>
            <person name="Mateus A."/>
            <person name="Typas A."/>
            <person name="Savitski M.M."/>
            <person name="Espinoza J.L."/>
            <person name="O'Rourke A."/>
            <person name="Nelson K.E."/>
            <person name="Hiller S."/>
            <person name="Noinaj N."/>
            <person name="Schaeberle T.F."/>
            <person name="D'Onofrio A."/>
            <person name="Lewis K."/>
        </authorList>
    </citation>
    <scope>NUCLEOTIDE SEQUENCE [LARGE SCALE GENOMIC DNA]</scope>
    <source>
        <strain evidence="1 2">HGB 1456</strain>
    </source>
</reference>